<dbReference type="Proteomes" id="UP000594261">
    <property type="component" value="Chromosome 5"/>
</dbReference>
<feature type="region of interest" description="Disordered" evidence="1">
    <location>
        <begin position="25"/>
        <end position="112"/>
    </location>
</feature>
<sequence>MRSMVQKELMMKEKESKERVLRALAQKARSERTGVAPPTAAMDSSDMRIDGEHEREDEKDNLPKETMEEREERMLREKMLDERCQERERERRLEAKDAAMETKKSKITRDRDQDISEKVALCMASSAGGAGRGGMDPGFATDDHYNVYDKALFTAQPTLSTLYSRPNKNFDSKIHGATEQLGMTSPRDGPLEFYEDYFGLDQFLTEVNEGKKALEKVGPEESTRASAESSK</sequence>
<keyword evidence="3" id="KW-1185">Reference proteome</keyword>
<dbReference type="Gramene" id="QL05p029156:mrna">
    <property type="protein sequence ID" value="QL05p029156:mrna:CDS:1"/>
    <property type="gene ID" value="QL05p029156"/>
</dbReference>
<dbReference type="InterPro" id="IPR017862">
    <property type="entry name" value="SKI-int_prot_SKIP"/>
</dbReference>
<dbReference type="OMA" id="HTRTEDS"/>
<dbReference type="EnsemblPlants" id="QL05p029156:mrna">
    <property type="protein sequence ID" value="QL05p029156:mrna:CDS:1"/>
    <property type="gene ID" value="QL05p029156"/>
</dbReference>
<dbReference type="EMBL" id="LRBV02000005">
    <property type="status" value="NOT_ANNOTATED_CDS"/>
    <property type="molecule type" value="Genomic_DNA"/>
</dbReference>
<dbReference type="AlphaFoldDB" id="A0A7N2R4N5"/>
<feature type="compositionally biased region" description="Basic and acidic residues" evidence="1">
    <location>
        <begin position="45"/>
        <end position="112"/>
    </location>
</feature>
<accession>A0A7N2R4N5</accession>
<evidence type="ECO:0000313" key="3">
    <source>
        <dbReference type="Proteomes" id="UP000594261"/>
    </source>
</evidence>
<proteinExistence type="predicted"/>
<dbReference type="GO" id="GO:0005681">
    <property type="term" value="C:spliceosomal complex"/>
    <property type="evidence" value="ECO:0007669"/>
    <property type="project" value="InterPro"/>
</dbReference>
<reference evidence="2" key="2">
    <citation type="submission" date="2021-01" db="UniProtKB">
        <authorList>
            <consortium name="EnsemblPlants"/>
        </authorList>
    </citation>
    <scope>IDENTIFICATION</scope>
</reference>
<name>A0A7N2R4N5_QUELO</name>
<dbReference type="InParanoid" id="A0A7N2R4N5"/>
<evidence type="ECO:0000313" key="2">
    <source>
        <dbReference type="EnsemblPlants" id="QL05p029156:mrna:CDS:1"/>
    </source>
</evidence>
<dbReference type="PANTHER" id="PTHR12096">
    <property type="entry name" value="NUCLEAR PROTEIN SKIP-RELATED"/>
    <property type="match status" value="1"/>
</dbReference>
<organism evidence="2 3">
    <name type="scientific">Quercus lobata</name>
    <name type="common">Valley oak</name>
    <dbReference type="NCBI Taxonomy" id="97700"/>
    <lineage>
        <taxon>Eukaryota</taxon>
        <taxon>Viridiplantae</taxon>
        <taxon>Streptophyta</taxon>
        <taxon>Embryophyta</taxon>
        <taxon>Tracheophyta</taxon>
        <taxon>Spermatophyta</taxon>
        <taxon>Magnoliopsida</taxon>
        <taxon>eudicotyledons</taxon>
        <taxon>Gunneridae</taxon>
        <taxon>Pentapetalae</taxon>
        <taxon>rosids</taxon>
        <taxon>fabids</taxon>
        <taxon>Fagales</taxon>
        <taxon>Fagaceae</taxon>
        <taxon>Quercus</taxon>
    </lineage>
</organism>
<dbReference type="GO" id="GO:0000398">
    <property type="term" value="P:mRNA splicing, via spliceosome"/>
    <property type="evidence" value="ECO:0007669"/>
    <property type="project" value="InterPro"/>
</dbReference>
<reference evidence="2 3" key="1">
    <citation type="journal article" date="2016" name="G3 (Bethesda)">
        <title>First Draft Assembly and Annotation of the Genome of a California Endemic Oak Quercus lobata Nee (Fagaceae).</title>
        <authorList>
            <person name="Sork V.L."/>
            <person name="Fitz-Gibbon S.T."/>
            <person name="Puiu D."/>
            <person name="Crepeau M."/>
            <person name="Gugger P.F."/>
            <person name="Sherman R."/>
            <person name="Stevens K."/>
            <person name="Langley C.H."/>
            <person name="Pellegrini M."/>
            <person name="Salzberg S.L."/>
        </authorList>
    </citation>
    <scope>NUCLEOTIDE SEQUENCE [LARGE SCALE GENOMIC DNA]</scope>
    <source>
        <strain evidence="2 3">cv. SW786</strain>
    </source>
</reference>
<evidence type="ECO:0000256" key="1">
    <source>
        <dbReference type="SAM" id="MobiDB-lite"/>
    </source>
</evidence>
<protein>
    <submittedName>
        <fullName evidence="2">Uncharacterized protein</fullName>
    </submittedName>
</protein>